<dbReference type="HAMAP" id="MF_00651">
    <property type="entry name" value="Nuclease_YqgF"/>
    <property type="match status" value="1"/>
</dbReference>
<evidence type="ECO:0000256" key="3">
    <source>
        <dbReference type="ARBA" id="ARBA00022722"/>
    </source>
</evidence>
<dbReference type="CDD" id="cd16964">
    <property type="entry name" value="YqgF"/>
    <property type="match status" value="1"/>
</dbReference>
<evidence type="ECO:0000259" key="6">
    <source>
        <dbReference type="SMART" id="SM00732"/>
    </source>
</evidence>
<dbReference type="InterPro" id="IPR005227">
    <property type="entry name" value="YqgF"/>
</dbReference>
<dbReference type="GO" id="GO:0005829">
    <property type="term" value="C:cytosol"/>
    <property type="evidence" value="ECO:0007669"/>
    <property type="project" value="TreeGrafter"/>
</dbReference>
<dbReference type="PANTHER" id="PTHR33317">
    <property type="entry name" value="POLYNUCLEOTIDYL TRANSFERASE, RIBONUCLEASE H-LIKE SUPERFAMILY PROTEIN"/>
    <property type="match status" value="1"/>
</dbReference>
<comment type="similarity">
    <text evidence="5">Belongs to the YqgF HJR family.</text>
</comment>
<dbReference type="GO" id="GO:0016788">
    <property type="term" value="F:hydrolase activity, acting on ester bonds"/>
    <property type="evidence" value="ECO:0007669"/>
    <property type="project" value="UniProtKB-UniRule"/>
</dbReference>
<comment type="subcellular location">
    <subcellularLocation>
        <location evidence="5">Cytoplasm</location>
    </subcellularLocation>
</comment>
<keyword evidence="4 5" id="KW-0378">Hydrolase</keyword>
<dbReference type="InterPro" id="IPR006641">
    <property type="entry name" value="YqgF/RNaseH-like_dom"/>
</dbReference>
<dbReference type="GO" id="GO:0000967">
    <property type="term" value="P:rRNA 5'-end processing"/>
    <property type="evidence" value="ECO:0007669"/>
    <property type="project" value="UniProtKB-UniRule"/>
</dbReference>
<dbReference type="InterPro" id="IPR012337">
    <property type="entry name" value="RNaseH-like_sf"/>
</dbReference>
<keyword evidence="3 5" id="KW-0540">Nuclease</keyword>
<comment type="caution">
    <text evidence="7">The sequence shown here is derived from an EMBL/GenBank/DDBJ whole genome shotgun (WGS) entry which is preliminary data.</text>
</comment>
<evidence type="ECO:0000256" key="5">
    <source>
        <dbReference type="HAMAP-Rule" id="MF_00651"/>
    </source>
</evidence>
<keyword evidence="2 5" id="KW-0690">Ribosome biogenesis</keyword>
<reference evidence="7" key="1">
    <citation type="journal article" date="2020" name="mSystems">
        <title>Genome- and Community-Level Interaction Insights into Carbon Utilization and Element Cycling Functions of Hydrothermarchaeota in Hydrothermal Sediment.</title>
        <authorList>
            <person name="Zhou Z."/>
            <person name="Liu Y."/>
            <person name="Xu W."/>
            <person name="Pan J."/>
            <person name="Luo Z.H."/>
            <person name="Li M."/>
        </authorList>
    </citation>
    <scope>NUCLEOTIDE SEQUENCE [LARGE SCALE GENOMIC DNA]</scope>
    <source>
        <strain evidence="7">SpSt-914</strain>
    </source>
</reference>
<evidence type="ECO:0000256" key="4">
    <source>
        <dbReference type="ARBA" id="ARBA00022801"/>
    </source>
</evidence>
<dbReference type="NCBIfam" id="TIGR00250">
    <property type="entry name" value="RNAse_H_YqgF"/>
    <property type="match status" value="1"/>
</dbReference>
<evidence type="ECO:0000313" key="7">
    <source>
        <dbReference type="EMBL" id="HGD13026.1"/>
    </source>
</evidence>
<dbReference type="EC" id="3.1.-.-" evidence="5"/>
<comment type="function">
    <text evidence="5">Could be a nuclease involved in processing of the 5'-end of pre-16S rRNA.</text>
</comment>
<accession>A0A7V3PT53</accession>
<dbReference type="InterPro" id="IPR037027">
    <property type="entry name" value="YqgF/RNaseH-like_dom_sf"/>
</dbReference>
<evidence type="ECO:0000256" key="2">
    <source>
        <dbReference type="ARBA" id="ARBA00022517"/>
    </source>
</evidence>
<feature type="domain" description="YqgF/RNase H-like" evidence="6">
    <location>
        <begin position="2"/>
        <end position="102"/>
    </location>
</feature>
<dbReference type="GO" id="GO:0004518">
    <property type="term" value="F:nuclease activity"/>
    <property type="evidence" value="ECO:0007669"/>
    <property type="project" value="UniProtKB-KW"/>
</dbReference>
<keyword evidence="1 5" id="KW-0963">Cytoplasm</keyword>
<sequence length="152" mass="17365">MPRILCLDYGEKRTGVAVSDETRTIAQSLTTIYHHNETELIAAVAKLVKQYEVDLIVIGLPLSLSGKPSTRSEKIRHFASRLARQLHLPVELFDERLSTHYAEQVYTEVRGHPFRNRHGANSPLDRIAATIILEDYLNWIQRCQKGMKGENQ</sequence>
<dbReference type="SMART" id="SM00732">
    <property type="entry name" value="YqgFc"/>
    <property type="match status" value="1"/>
</dbReference>
<name>A0A7V3PT53_UNCW3</name>
<dbReference type="PANTHER" id="PTHR33317:SF4">
    <property type="entry name" value="POLYNUCLEOTIDYL TRANSFERASE, RIBONUCLEASE H-LIKE SUPERFAMILY PROTEIN"/>
    <property type="match status" value="1"/>
</dbReference>
<dbReference type="AlphaFoldDB" id="A0A7V3PT53"/>
<protein>
    <recommendedName>
        <fullName evidence="5">Putative pre-16S rRNA nuclease</fullName>
        <ecNumber evidence="5">3.1.-.-</ecNumber>
    </recommendedName>
</protein>
<dbReference type="Gene3D" id="3.30.420.140">
    <property type="entry name" value="YqgF/RNase H-like domain"/>
    <property type="match status" value="1"/>
</dbReference>
<proteinExistence type="inferred from homology"/>
<dbReference type="SUPFAM" id="SSF53098">
    <property type="entry name" value="Ribonuclease H-like"/>
    <property type="match status" value="1"/>
</dbReference>
<evidence type="ECO:0000256" key="1">
    <source>
        <dbReference type="ARBA" id="ARBA00022490"/>
    </source>
</evidence>
<gene>
    <name evidence="7" type="primary">ruvX</name>
    <name evidence="7" type="ORF">ENX16_02970</name>
</gene>
<dbReference type="EMBL" id="DTMZ01000068">
    <property type="protein sequence ID" value="HGD13026.1"/>
    <property type="molecule type" value="Genomic_DNA"/>
</dbReference>
<organism evidence="7">
    <name type="scientific">candidate division WOR-3 bacterium</name>
    <dbReference type="NCBI Taxonomy" id="2052148"/>
    <lineage>
        <taxon>Bacteria</taxon>
        <taxon>Bacteria division WOR-3</taxon>
    </lineage>
</organism>
<dbReference type="Pfam" id="PF03652">
    <property type="entry name" value="RuvX"/>
    <property type="match status" value="1"/>
</dbReference>